<feature type="domain" description="ABC-2 type transporter transmembrane" evidence="7">
    <location>
        <begin position="10"/>
        <end position="195"/>
    </location>
</feature>
<evidence type="ECO:0000259" key="7">
    <source>
        <dbReference type="Pfam" id="PF01061"/>
    </source>
</evidence>
<comment type="caution">
    <text evidence="8">The sequence shown here is derived from an EMBL/GenBank/DDBJ whole genome shotgun (WGS) entry which is preliminary data.</text>
</comment>
<reference evidence="8 9" key="1">
    <citation type="submission" date="2019-10" db="EMBL/GenBank/DDBJ databases">
        <authorList>
            <person name="Nie G."/>
            <person name="Ming H."/>
            <person name="Yi B."/>
        </authorList>
    </citation>
    <scope>NUCLEOTIDE SEQUENCE [LARGE SCALE GENOMIC DNA]</scope>
    <source>
        <strain evidence="8 9">CFH 90414</strain>
    </source>
</reference>
<evidence type="ECO:0000256" key="3">
    <source>
        <dbReference type="ARBA" id="ARBA00022989"/>
    </source>
</evidence>
<dbReference type="InterPro" id="IPR013525">
    <property type="entry name" value="ABC2_TM"/>
</dbReference>
<dbReference type="PANTHER" id="PTHR43027">
    <property type="entry name" value="DOXORUBICIN RESISTANCE ABC TRANSPORTER PERMEASE PROTEIN DRRC-RELATED"/>
    <property type="match status" value="1"/>
</dbReference>
<protein>
    <submittedName>
        <fullName evidence="8">ABC transporter permease</fullName>
    </submittedName>
</protein>
<evidence type="ECO:0000256" key="4">
    <source>
        <dbReference type="ARBA" id="ARBA00023136"/>
    </source>
</evidence>
<feature type="transmembrane region" description="Helical" evidence="6">
    <location>
        <begin position="92"/>
        <end position="118"/>
    </location>
</feature>
<evidence type="ECO:0000256" key="1">
    <source>
        <dbReference type="ARBA" id="ARBA00004141"/>
    </source>
</evidence>
<dbReference type="Pfam" id="PF01061">
    <property type="entry name" value="ABC2_membrane"/>
    <property type="match status" value="1"/>
</dbReference>
<feature type="transmembrane region" description="Helical" evidence="6">
    <location>
        <begin position="130"/>
        <end position="151"/>
    </location>
</feature>
<dbReference type="Proteomes" id="UP000431080">
    <property type="component" value="Unassembled WGS sequence"/>
</dbReference>
<sequence>MTAATATAKLTTVETKLLVREPGSLFTFLIPLFILVVFGSSIGPGDTTLLPMTIAIAIGLVALYLMPTALATYREKGILRRLSTTPVRPVSLLTVQLVLQFALAVLSCGLLLAVAGAALGARMPANPLSFALVFTLGTASMFAIGLLIAALAPSGRAANGIGVLLYFPMAFLAGLIQPASQMPAIVVRIGEFTPLGAFRQSLADVWTGGAPDPLLLGVMAAYAILVSLAAARFFRWE</sequence>
<evidence type="ECO:0000256" key="2">
    <source>
        <dbReference type="ARBA" id="ARBA00022692"/>
    </source>
</evidence>
<name>A0A6I2FC89_9MICO</name>
<keyword evidence="4 6" id="KW-0472">Membrane</keyword>
<dbReference type="PIRSF" id="PIRSF006648">
    <property type="entry name" value="DrrB"/>
    <property type="match status" value="1"/>
</dbReference>
<feature type="transmembrane region" description="Helical" evidence="6">
    <location>
        <begin position="158"/>
        <end position="176"/>
    </location>
</feature>
<evidence type="ECO:0000256" key="5">
    <source>
        <dbReference type="ARBA" id="ARBA00023251"/>
    </source>
</evidence>
<keyword evidence="9" id="KW-1185">Reference proteome</keyword>
<dbReference type="GO" id="GO:0140359">
    <property type="term" value="F:ABC-type transporter activity"/>
    <property type="evidence" value="ECO:0007669"/>
    <property type="project" value="InterPro"/>
</dbReference>
<evidence type="ECO:0000256" key="6">
    <source>
        <dbReference type="SAM" id="Phobius"/>
    </source>
</evidence>
<dbReference type="AlphaFoldDB" id="A0A6I2FC89"/>
<feature type="transmembrane region" description="Helical" evidence="6">
    <location>
        <begin position="214"/>
        <end position="234"/>
    </location>
</feature>
<dbReference type="GO" id="GO:0046677">
    <property type="term" value="P:response to antibiotic"/>
    <property type="evidence" value="ECO:0007669"/>
    <property type="project" value="UniProtKB-KW"/>
</dbReference>
<accession>A0A6I2FC89</accession>
<dbReference type="InterPro" id="IPR000412">
    <property type="entry name" value="ABC_2_transport"/>
</dbReference>
<evidence type="ECO:0000313" key="9">
    <source>
        <dbReference type="Proteomes" id="UP000431080"/>
    </source>
</evidence>
<dbReference type="InterPro" id="IPR052902">
    <property type="entry name" value="ABC-2_transporter"/>
</dbReference>
<dbReference type="GO" id="GO:0043190">
    <property type="term" value="C:ATP-binding cassette (ABC) transporter complex"/>
    <property type="evidence" value="ECO:0007669"/>
    <property type="project" value="InterPro"/>
</dbReference>
<proteinExistence type="predicted"/>
<evidence type="ECO:0000313" key="8">
    <source>
        <dbReference type="EMBL" id="MRG60310.1"/>
    </source>
</evidence>
<keyword evidence="2 6" id="KW-0812">Transmembrane</keyword>
<gene>
    <name evidence="8" type="ORF">GE115_10595</name>
</gene>
<dbReference type="EMBL" id="WJIF01000005">
    <property type="protein sequence ID" value="MRG60310.1"/>
    <property type="molecule type" value="Genomic_DNA"/>
</dbReference>
<dbReference type="PANTHER" id="PTHR43027:SF2">
    <property type="entry name" value="TRANSPORT PERMEASE PROTEIN"/>
    <property type="match status" value="1"/>
</dbReference>
<organism evidence="8 9">
    <name type="scientific">Agromyces agglutinans</name>
    <dbReference type="NCBI Taxonomy" id="2662258"/>
    <lineage>
        <taxon>Bacteria</taxon>
        <taxon>Bacillati</taxon>
        <taxon>Actinomycetota</taxon>
        <taxon>Actinomycetes</taxon>
        <taxon>Micrococcales</taxon>
        <taxon>Microbacteriaceae</taxon>
        <taxon>Agromyces</taxon>
    </lineage>
</organism>
<feature type="transmembrane region" description="Helical" evidence="6">
    <location>
        <begin position="25"/>
        <end position="43"/>
    </location>
</feature>
<feature type="transmembrane region" description="Helical" evidence="6">
    <location>
        <begin position="49"/>
        <end position="71"/>
    </location>
</feature>
<dbReference type="RefSeq" id="WP_153684757.1">
    <property type="nucleotide sequence ID" value="NZ_WJIF01000005.1"/>
</dbReference>
<keyword evidence="3 6" id="KW-1133">Transmembrane helix</keyword>
<keyword evidence="5" id="KW-0046">Antibiotic resistance</keyword>
<comment type="subcellular location">
    <subcellularLocation>
        <location evidence="1">Membrane</location>
        <topology evidence="1">Multi-pass membrane protein</topology>
    </subcellularLocation>
</comment>